<comment type="subcellular location">
    <subcellularLocation>
        <location evidence="1">Membrane</location>
    </subcellularLocation>
</comment>
<evidence type="ECO:0000256" key="5">
    <source>
        <dbReference type="SAM" id="MobiDB-lite"/>
    </source>
</evidence>
<dbReference type="RefSeq" id="WP_311665935.1">
    <property type="nucleotide sequence ID" value="NZ_JAVRHT010000064.1"/>
</dbReference>
<sequence>MRLKTLAGLAFVAVFGFFVVTSFGSQLSGYETFTEATESGRRAHVVGEWLEAEPSRYDPDRNVFTFVMADEDGTARRVVYANPKPASFEDAEQVVVEGQMTAAGDFEAEHILVKCPSKYNEGGEFQADPTAGTPAAGGPATVALGAGR</sequence>
<keyword evidence="2" id="KW-0479">Metal-binding</keyword>
<dbReference type="InterPro" id="IPR012340">
    <property type="entry name" value="NA-bd_OB-fold"/>
</dbReference>
<evidence type="ECO:0000313" key="7">
    <source>
        <dbReference type="Proteomes" id="UP001267426"/>
    </source>
</evidence>
<feature type="region of interest" description="Disordered" evidence="5">
    <location>
        <begin position="124"/>
        <end position="148"/>
    </location>
</feature>
<dbReference type="Proteomes" id="UP001267426">
    <property type="component" value="Unassembled WGS sequence"/>
</dbReference>
<keyword evidence="2" id="KW-0349">Heme</keyword>
<keyword evidence="3" id="KW-0201">Cytochrome c-type biogenesis</keyword>
<feature type="compositionally biased region" description="Low complexity" evidence="5">
    <location>
        <begin position="127"/>
        <end position="148"/>
    </location>
</feature>
<accession>A0ABU3BVC1</accession>
<gene>
    <name evidence="6" type="ORF">RM540_15890</name>
</gene>
<keyword evidence="2" id="KW-0408">Iron</keyword>
<evidence type="ECO:0000313" key="6">
    <source>
        <dbReference type="EMBL" id="MDT0633237.1"/>
    </source>
</evidence>
<dbReference type="SUPFAM" id="SSF82093">
    <property type="entry name" value="Heme chaperone CcmE"/>
    <property type="match status" value="1"/>
</dbReference>
<comment type="caution">
    <text evidence="6">The sequence shown here is derived from an EMBL/GenBank/DDBJ whole genome shotgun (WGS) entry which is preliminary data.</text>
</comment>
<dbReference type="InterPro" id="IPR036127">
    <property type="entry name" value="CcmE-like_sf"/>
</dbReference>
<evidence type="ECO:0000256" key="2">
    <source>
        <dbReference type="ARBA" id="ARBA00022617"/>
    </source>
</evidence>
<organism evidence="6 7">
    <name type="scientific">Rubrivirga litoralis</name>
    <dbReference type="NCBI Taxonomy" id="3075598"/>
    <lineage>
        <taxon>Bacteria</taxon>
        <taxon>Pseudomonadati</taxon>
        <taxon>Rhodothermota</taxon>
        <taxon>Rhodothermia</taxon>
        <taxon>Rhodothermales</taxon>
        <taxon>Rubricoccaceae</taxon>
        <taxon>Rubrivirga</taxon>
    </lineage>
</organism>
<proteinExistence type="predicted"/>
<dbReference type="Pfam" id="PF03100">
    <property type="entry name" value="CcmE"/>
    <property type="match status" value="1"/>
</dbReference>
<dbReference type="Gene3D" id="2.40.50.140">
    <property type="entry name" value="Nucleic acid-binding proteins"/>
    <property type="match status" value="1"/>
</dbReference>
<evidence type="ECO:0000256" key="3">
    <source>
        <dbReference type="ARBA" id="ARBA00022748"/>
    </source>
</evidence>
<keyword evidence="4" id="KW-0472">Membrane</keyword>
<dbReference type="EMBL" id="JAVRHT010000064">
    <property type="protein sequence ID" value="MDT0633237.1"/>
    <property type="molecule type" value="Genomic_DNA"/>
</dbReference>
<keyword evidence="7" id="KW-1185">Reference proteome</keyword>
<evidence type="ECO:0000256" key="1">
    <source>
        <dbReference type="ARBA" id="ARBA00004370"/>
    </source>
</evidence>
<name>A0ABU3BVC1_9BACT</name>
<evidence type="ECO:0000256" key="4">
    <source>
        <dbReference type="ARBA" id="ARBA00023136"/>
    </source>
</evidence>
<dbReference type="InterPro" id="IPR004329">
    <property type="entry name" value="CcmE"/>
</dbReference>
<protein>
    <submittedName>
        <fullName evidence="6">Cytochrome c maturation protein CcmE</fullName>
    </submittedName>
</protein>
<reference evidence="6 7" key="1">
    <citation type="submission" date="2023-09" db="EMBL/GenBank/DDBJ databases">
        <authorList>
            <person name="Rey-Velasco X."/>
        </authorList>
    </citation>
    <scope>NUCLEOTIDE SEQUENCE [LARGE SCALE GENOMIC DNA]</scope>
    <source>
        <strain evidence="6 7">F394</strain>
    </source>
</reference>